<proteinExistence type="predicted"/>
<accession>H0R2T4</accession>
<protein>
    <submittedName>
        <fullName evidence="1">Uncharacterized protein</fullName>
    </submittedName>
</protein>
<evidence type="ECO:0000313" key="1">
    <source>
        <dbReference type="EMBL" id="GAB19385.1"/>
    </source>
</evidence>
<gene>
    <name evidence="1" type="ORF">GOEFS_083_00160</name>
</gene>
<dbReference type="EMBL" id="BAEH01000083">
    <property type="protein sequence ID" value="GAB19385.1"/>
    <property type="molecule type" value="Genomic_DNA"/>
</dbReference>
<dbReference type="RefSeq" id="WP_007318720.1">
    <property type="nucleotide sequence ID" value="NZ_BAEH01000083.1"/>
</dbReference>
<keyword evidence="2" id="KW-1185">Reference proteome</keyword>
<dbReference type="AlphaFoldDB" id="H0R2T4"/>
<dbReference type="STRING" id="1077974.GOEFS_083_00160"/>
<dbReference type="OrthoDB" id="9989347at2"/>
<sequence>MTATITPADAAVGALVHALAANLDPDALHAAVAQALLAAEIEHGDAFYLGELLPDVIDGQVWHGEAVLTAGEALRVGLGYVAAAIVAGATL</sequence>
<organism evidence="1 2">
    <name type="scientific">Gordonia effusa NBRC 100432</name>
    <dbReference type="NCBI Taxonomy" id="1077974"/>
    <lineage>
        <taxon>Bacteria</taxon>
        <taxon>Bacillati</taxon>
        <taxon>Actinomycetota</taxon>
        <taxon>Actinomycetes</taxon>
        <taxon>Mycobacteriales</taxon>
        <taxon>Gordoniaceae</taxon>
        <taxon>Gordonia</taxon>
    </lineage>
</organism>
<name>H0R2T4_9ACTN</name>
<comment type="caution">
    <text evidence="1">The sequence shown here is derived from an EMBL/GenBank/DDBJ whole genome shotgun (WGS) entry which is preliminary data.</text>
</comment>
<dbReference type="eggNOG" id="ENOG50321TA">
    <property type="taxonomic scope" value="Bacteria"/>
</dbReference>
<reference evidence="1 2" key="1">
    <citation type="submission" date="2011-12" db="EMBL/GenBank/DDBJ databases">
        <title>Whole genome shotgun sequence of Gordonia effusa NBRC 100432.</title>
        <authorList>
            <person name="Yoshida I."/>
            <person name="Takarada H."/>
            <person name="Hosoyama A."/>
            <person name="Tsuchikane K."/>
            <person name="Katsumata H."/>
            <person name="Yamazaki S."/>
            <person name="Fujita N."/>
        </authorList>
    </citation>
    <scope>NUCLEOTIDE SEQUENCE [LARGE SCALE GENOMIC DNA]</scope>
    <source>
        <strain evidence="1 2">NBRC 100432</strain>
    </source>
</reference>
<evidence type="ECO:0000313" key="2">
    <source>
        <dbReference type="Proteomes" id="UP000035034"/>
    </source>
</evidence>
<dbReference type="Proteomes" id="UP000035034">
    <property type="component" value="Unassembled WGS sequence"/>
</dbReference>